<dbReference type="AlphaFoldDB" id="A0A914RM29"/>
<sequence>MIQCEESIVSLQCGRVSSESFDEIVVCTYTGWVFALSTEPVEKPRKDALTTLAPHLEVKIQQVRLAIEKLKRGNEKRRLRHQAYKAGALSHATTIAMISKQTNLLQKLQGDFHL</sequence>
<dbReference type="WBParaSite" id="PEQ_0000291701-mRNA-1">
    <property type="protein sequence ID" value="PEQ_0000291701-mRNA-1"/>
    <property type="gene ID" value="PEQ_0000291701"/>
</dbReference>
<feature type="domain" description="BBS7 beta-propeller" evidence="1">
    <location>
        <begin position="3"/>
        <end position="38"/>
    </location>
</feature>
<dbReference type="GO" id="GO:0016020">
    <property type="term" value="C:membrane"/>
    <property type="evidence" value="ECO:0007669"/>
    <property type="project" value="TreeGrafter"/>
</dbReference>
<dbReference type="GO" id="GO:0060271">
    <property type="term" value="P:cilium assembly"/>
    <property type="evidence" value="ECO:0007669"/>
    <property type="project" value="TreeGrafter"/>
</dbReference>
<dbReference type="GO" id="GO:0008104">
    <property type="term" value="P:intracellular protein localization"/>
    <property type="evidence" value="ECO:0007669"/>
    <property type="project" value="TreeGrafter"/>
</dbReference>
<dbReference type="GO" id="GO:0036064">
    <property type="term" value="C:ciliary basal body"/>
    <property type="evidence" value="ECO:0007669"/>
    <property type="project" value="TreeGrafter"/>
</dbReference>
<evidence type="ECO:0000313" key="2">
    <source>
        <dbReference type="Proteomes" id="UP000887564"/>
    </source>
</evidence>
<dbReference type="Proteomes" id="UP000887564">
    <property type="component" value="Unplaced"/>
</dbReference>
<reference evidence="3" key="1">
    <citation type="submission" date="2022-11" db="UniProtKB">
        <authorList>
            <consortium name="WormBaseParasite"/>
        </authorList>
    </citation>
    <scope>IDENTIFICATION</scope>
</reference>
<name>A0A914RM29_PAREQ</name>
<dbReference type="Pfam" id="PF23743">
    <property type="entry name" value="Beta-prop_BBS7"/>
    <property type="match status" value="1"/>
</dbReference>
<proteinExistence type="predicted"/>
<dbReference type="GO" id="GO:0043005">
    <property type="term" value="C:neuron projection"/>
    <property type="evidence" value="ECO:0007669"/>
    <property type="project" value="TreeGrafter"/>
</dbReference>
<keyword evidence="2" id="KW-1185">Reference proteome</keyword>
<evidence type="ECO:0000313" key="3">
    <source>
        <dbReference type="WBParaSite" id="PEQ_0000291701-mRNA-1"/>
    </source>
</evidence>
<dbReference type="PANTHER" id="PTHR16074:SF4">
    <property type="entry name" value="BARDET-BIEDL SYNDROME 7 PROTEIN"/>
    <property type="match status" value="1"/>
</dbReference>
<dbReference type="GO" id="GO:0005930">
    <property type="term" value="C:axoneme"/>
    <property type="evidence" value="ECO:0007669"/>
    <property type="project" value="TreeGrafter"/>
</dbReference>
<organism evidence="2 3">
    <name type="scientific">Parascaris equorum</name>
    <name type="common">Equine roundworm</name>
    <dbReference type="NCBI Taxonomy" id="6256"/>
    <lineage>
        <taxon>Eukaryota</taxon>
        <taxon>Metazoa</taxon>
        <taxon>Ecdysozoa</taxon>
        <taxon>Nematoda</taxon>
        <taxon>Chromadorea</taxon>
        <taxon>Rhabditida</taxon>
        <taxon>Spirurina</taxon>
        <taxon>Ascaridomorpha</taxon>
        <taxon>Ascaridoidea</taxon>
        <taxon>Ascarididae</taxon>
        <taxon>Parascaris</taxon>
    </lineage>
</organism>
<accession>A0A914RM29</accession>
<protein>
    <recommendedName>
        <fullName evidence="1">BBS7 beta-propeller domain-containing protein</fullName>
    </recommendedName>
</protein>
<dbReference type="PANTHER" id="PTHR16074">
    <property type="entry name" value="BARDET-BIEDL SYNDROME 7 PROTEIN"/>
    <property type="match status" value="1"/>
</dbReference>
<evidence type="ECO:0000259" key="1">
    <source>
        <dbReference type="Pfam" id="PF23743"/>
    </source>
</evidence>
<dbReference type="GO" id="GO:0034464">
    <property type="term" value="C:BBSome"/>
    <property type="evidence" value="ECO:0007669"/>
    <property type="project" value="TreeGrafter"/>
</dbReference>
<dbReference type="InterPro" id="IPR056332">
    <property type="entry name" value="Beta-prop_BBS7"/>
</dbReference>